<dbReference type="Gene3D" id="3.40.50.1820">
    <property type="entry name" value="alpha/beta hydrolase"/>
    <property type="match status" value="1"/>
</dbReference>
<evidence type="ECO:0000313" key="2">
    <source>
        <dbReference type="Proteomes" id="UP000186817"/>
    </source>
</evidence>
<dbReference type="AlphaFoldDB" id="A0A1Q9E0R2"/>
<dbReference type="SUPFAM" id="SSF53474">
    <property type="entry name" value="alpha/beta-Hydrolases"/>
    <property type="match status" value="1"/>
</dbReference>
<dbReference type="InterPro" id="IPR029058">
    <property type="entry name" value="AB_hydrolase_fold"/>
</dbReference>
<accession>A0A1Q9E0R2</accession>
<keyword evidence="2" id="KW-1185">Reference proteome</keyword>
<dbReference type="OrthoDB" id="10249433at2759"/>
<reference evidence="1 2" key="1">
    <citation type="submission" date="2016-02" db="EMBL/GenBank/DDBJ databases">
        <title>Genome analysis of coral dinoflagellate symbionts highlights evolutionary adaptations to a symbiotic lifestyle.</title>
        <authorList>
            <person name="Aranda M."/>
            <person name="Li Y."/>
            <person name="Liew Y.J."/>
            <person name="Baumgarten S."/>
            <person name="Simakov O."/>
            <person name="Wilson M."/>
            <person name="Piel J."/>
            <person name="Ashoor H."/>
            <person name="Bougouffa S."/>
            <person name="Bajic V.B."/>
            <person name="Ryu T."/>
            <person name="Ravasi T."/>
            <person name="Bayer T."/>
            <person name="Micklem G."/>
            <person name="Kim H."/>
            <person name="Bhak J."/>
            <person name="Lajeunesse T.C."/>
            <person name="Voolstra C.R."/>
        </authorList>
    </citation>
    <scope>NUCLEOTIDE SEQUENCE [LARGE SCALE GENOMIC DNA]</scope>
    <source>
        <strain evidence="1 2">CCMP2467</strain>
    </source>
</reference>
<comment type="caution">
    <text evidence="1">The sequence shown here is derived from an EMBL/GenBank/DDBJ whole genome shotgun (WGS) entry which is preliminary data.</text>
</comment>
<evidence type="ECO:0000313" key="1">
    <source>
        <dbReference type="EMBL" id="OLQ01005.1"/>
    </source>
</evidence>
<dbReference type="Proteomes" id="UP000186817">
    <property type="component" value="Unassembled WGS sequence"/>
</dbReference>
<proteinExistence type="predicted"/>
<gene>
    <name evidence="1" type="ORF">AK812_SmicGene16267</name>
</gene>
<sequence length="257" mass="28314">MRKLLNRLAEKGTCHIRQMPTNFLEGPGNRSMSFILRSFAAADAAAGQPRAGLQSFVLALSTRMGKLEEMVSGQGRQLLIQAEDQRNVQQRLLEVRREALEGLTQLAQEPPMQRADSEMQIGTAAGLVQWERGQRGSAVVRGMPLTQSSRKSTSQQLHPSKLKWPSGGFCTLNAAADLKRWEASEELQRALTPLKALLVSGDADEVVSPACTHELNEALHCANKRHLDLPGGTHDLFQYKDFLVDTVSQFIIECSPA</sequence>
<organism evidence="1 2">
    <name type="scientific">Symbiodinium microadriaticum</name>
    <name type="common">Dinoflagellate</name>
    <name type="synonym">Zooxanthella microadriatica</name>
    <dbReference type="NCBI Taxonomy" id="2951"/>
    <lineage>
        <taxon>Eukaryota</taxon>
        <taxon>Sar</taxon>
        <taxon>Alveolata</taxon>
        <taxon>Dinophyceae</taxon>
        <taxon>Suessiales</taxon>
        <taxon>Symbiodiniaceae</taxon>
        <taxon>Symbiodinium</taxon>
    </lineage>
</organism>
<dbReference type="EMBL" id="LSRX01000307">
    <property type="protein sequence ID" value="OLQ01005.1"/>
    <property type="molecule type" value="Genomic_DNA"/>
</dbReference>
<name>A0A1Q9E0R2_SYMMI</name>
<protein>
    <submittedName>
        <fullName evidence="1">Uncharacterized protein</fullName>
    </submittedName>
</protein>